<organism evidence="3 4">
    <name type="scientific">Winogradskyella echinorum</name>
    <dbReference type="NCBI Taxonomy" id="538189"/>
    <lineage>
        <taxon>Bacteria</taxon>
        <taxon>Pseudomonadati</taxon>
        <taxon>Bacteroidota</taxon>
        <taxon>Flavobacteriia</taxon>
        <taxon>Flavobacteriales</taxon>
        <taxon>Flavobacteriaceae</taxon>
        <taxon>Winogradskyella</taxon>
    </lineage>
</organism>
<dbReference type="Proteomes" id="UP000607435">
    <property type="component" value="Unassembled WGS sequence"/>
</dbReference>
<proteinExistence type="predicted"/>
<dbReference type="Gene3D" id="1.25.40.10">
    <property type="entry name" value="Tetratricopeptide repeat domain"/>
    <property type="match status" value="1"/>
</dbReference>
<evidence type="ECO:0000313" key="4">
    <source>
        <dbReference type="Proteomes" id="UP000607435"/>
    </source>
</evidence>
<sequence>MIKFFRKIRRNLLSEGKTGKYFKYAIGEIILVVIGIVIALQINNWNENRKSNNILKNYYYQILTDLSKDYNRIYYDLYALETDYIEPYNEFIKDLPSQRNAEAIISSSSILEYRTTAYTNFNTTTIETLQSTGDIKLIPTDIRNKLIELKNNQDMSYKASNINYDNFLKEISRATALGYNPDLFPLDGKQKVPEELYKDLKIEDNYSKIALIIVSSYFVKNLGELDTFRQLKSIQEEINSLFISINEELGNPYKDIERVNSEYKSLIKLIYTGKTVDDIIAVVKEQDRENPDYDISERYMNFLGYYYLNTLKQQEDALKIFKLNIELYPESWNPYDSYGEGLLRSGDKENGIKFYKKSLELNPDNENAIKVLKELGIEVSK</sequence>
<gene>
    <name evidence="3" type="ORF">H6H04_03180</name>
</gene>
<keyword evidence="1" id="KW-0802">TPR repeat</keyword>
<keyword evidence="4" id="KW-1185">Reference proteome</keyword>
<keyword evidence="2" id="KW-0472">Membrane</keyword>
<dbReference type="RefSeq" id="WP_186845282.1">
    <property type="nucleotide sequence ID" value="NZ_JACOME010000001.1"/>
</dbReference>
<dbReference type="InterPro" id="IPR045749">
    <property type="entry name" value="DUF6090"/>
</dbReference>
<name>A0ABR6XY15_9FLAO</name>
<reference evidence="3 4" key="1">
    <citation type="submission" date="2020-08" db="EMBL/GenBank/DDBJ databases">
        <title>Winogradskyella ouciana sp. nov., isolated from the hadal seawater of the Mariana Trench.</title>
        <authorList>
            <person name="He X."/>
        </authorList>
    </citation>
    <scope>NUCLEOTIDE SEQUENCE [LARGE SCALE GENOMIC DNA]</scope>
    <source>
        <strain evidence="3 4">KCTC 22026</strain>
    </source>
</reference>
<evidence type="ECO:0000256" key="1">
    <source>
        <dbReference type="PROSITE-ProRule" id="PRU00339"/>
    </source>
</evidence>
<dbReference type="InterPro" id="IPR011990">
    <property type="entry name" value="TPR-like_helical_dom_sf"/>
</dbReference>
<dbReference type="PROSITE" id="PS50005">
    <property type="entry name" value="TPR"/>
    <property type="match status" value="1"/>
</dbReference>
<protein>
    <recommendedName>
        <fullName evidence="5">Tetratricopeptide repeat-containing protein</fullName>
    </recommendedName>
</protein>
<evidence type="ECO:0008006" key="5">
    <source>
        <dbReference type="Google" id="ProtNLM"/>
    </source>
</evidence>
<feature type="repeat" description="TPR" evidence="1">
    <location>
        <begin position="332"/>
        <end position="365"/>
    </location>
</feature>
<dbReference type="Pfam" id="PF19578">
    <property type="entry name" value="DUF6090"/>
    <property type="match status" value="1"/>
</dbReference>
<keyword evidence="2" id="KW-0812">Transmembrane</keyword>
<keyword evidence="2" id="KW-1133">Transmembrane helix</keyword>
<accession>A0ABR6XY15</accession>
<dbReference type="SUPFAM" id="SSF48452">
    <property type="entry name" value="TPR-like"/>
    <property type="match status" value="1"/>
</dbReference>
<feature type="transmembrane region" description="Helical" evidence="2">
    <location>
        <begin position="21"/>
        <end position="42"/>
    </location>
</feature>
<evidence type="ECO:0000313" key="3">
    <source>
        <dbReference type="EMBL" id="MBC3845372.1"/>
    </source>
</evidence>
<evidence type="ECO:0000256" key="2">
    <source>
        <dbReference type="SAM" id="Phobius"/>
    </source>
</evidence>
<dbReference type="EMBL" id="JACOME010000001">
    <property type="protein sequence ID" value="MBC3845372.1"/>
    <property type="molecule type" value="Genomic_DNA"/>
</dbReference>
<dbReference type="InterPro" id="IPR019734">
    <property type="entry name" value="TPR_rpt"/>
</dbReference>
<comment type="caution">
    <text evidence="3">The sequence shown here is derived from an EMBL/GenBank/DDBJ whole genome shotgun (WGS) entry which is preliminary data.</text>
</comment>